<dbReference type="RefSeq" id="WP_046824401.1">
    <property type="nucleotide sequence ID" value="NZ_LBBT01000360.1"/>
</dbReference>
<dbReference type="Proteomes" id="UP000034407">
    <property type="component" value="Unassembled WGS sequence"/>
</dbReference>
<comment type="caution">
    <text evidence="2">The sequence shown here is derived from an EMBL/GenBank/DDBJ whole genome shotgun (WGS) entry which is preliminary data.</text>
</comment>
<feature type="domain" description="Tellurite resistance methyltransferase TehB-like" evidence="1">
    <location>
        <begin position="23"/>
        <end position="167"/>
    </location>
</feature>
<accession>A0A0M3DB25</accession>
<dbReference type="EMBL" id="LBBT01000360">
    <property type="protein sequence ID" value="KKX99869.1"/>
    <property type="molecule type" value="Genomic_DNA"/>
</dbReference>
<dbReference type="Gene3D" id="3.40.50.150">
    <property type="entry name" value="Vaccinia Virus protein VP39"/>
    <property type="match status" value="1"/>
</dbReference>
<proteinExistence type="predicted"/>
<evidence type="ECO:0000313" key="2">
    <source>
        <dbReference type="EMBL" id="KKX99869.1"/>
    </source>
</evidence>
<dbReference type="PANTHER" id="PTHR43861">
    <property type="entry name" value="TRANS-ACONITATE 2-METHYLTRANSFERASE-RELATED"/>
    <property type="match status" value="1"/>
</dbReference>
<dbReference type="SUPFAM" id="SSF53335">
    <property type="entry name" value="S-adenosyl-L-methionine-dependent methyltransferases"/>
    <property type="match status" value="1"/>
</dbReference>
<protein>
    <recommendedName>
        <fullName evidence="1">Tellurite resistance methyltransferase TehB-like domain-containing protein</fullName>
    </recommendedName>
</protein>
<dbReference type="CDD" id="cd02440">
    <property type="entry name" value="AdoMet_MTases"/>
    <property type="match status" value="1"/>
</dbReference>
<dbReference type="AlphaFoldDB" id="A0A0M3DB25"/>
<evidence type="ECO:0000259" key="1">
    <source>
        <dbReference type="Pfam" id="PF03848"/>
    </source>
</evidence>
<organism evidence="2 3">
    <name type="scientific">Paraclostridium benzoelyticum</name>
    <dbReference type="NCBI Taxonomy" id="1629550"/>
    <lineage>
        <taxon>Bacteria</taxon>
        <taxon>Bacillati</taxon>
        <taxon>Bacillota</taxon>
        <taxon>Clostridia</taxon>
        <taxon>Peptostreptococcales</taxon>
        <taxon>Peptostreptococcaceae</taxon>
        <taxon>Paraclostridium</taxon>
    </lineage>
</organism>
<name>A0A0M3DB25_9FIRM</name>
<gene>
    <name evidence="2" type="ORF">VN21_17505</name>
</gene>
<dbReference type="PANTHER" id="PTHR43861:SF1">
    <property type="entry name" value="TRANS-ACONITATE 2-METHYLTRANSFERASE"/>
    <property type="match status" value="1"/>
</dbReference>
<reference evidence="2 3" key="1">
    <citation type="submission" date="2015-04" db="EMBL/GenBank/DDBJ databases">
        <title>Microcin producing Clostridium sp. JC272T.</title>
        <authorList>
            <person name="Jyothsna T."/>
            <person name="Sasikala C."/>
            <person name="Ramana C."/>
        </authorList>
    </citation>
    <scope>NUCLEOTIDE SEQUENCE [LARGE SCALE GENOMIC DNA]</scope>
    <source>
        <strain evidence="2 3">JC272</strain>
    </source>
</reference>
<evidence type="ECO:0000313" key="3">
    <source>
        <dbReference type="Proteomes" id="UP000034407"/>
    </source>
</evidence>
<dbReference type="OrthoDB" id="9804312at2"/>
<dbReference type="Pfam" id="PF03848">
    <property type="entry name" value="TehB"/>
    <property type="match status" value="1"/>
</dbReference>
<dbReference type="PATRIC" id="fig|1629550.3.peg.3033"/>
<sequence length="215" mass="24892">MGNWIELYKSIKELYGDEPEHKLIEYLGLIEKGKVLDLGTGCGRNSLFFSEIGFDVEAIDISHQNINKYIQKSSQLNLNTKAKVMDIRNFDISESSYSLIIVSWVLNFFKKSEIDLIINNIKKGLKPNGIVYFTAFSTLDDYYIKNLDKSCGEKNTLYFDDYDCYRYYYDNSDEVLELFKGLEALSVSSGMELDIDEEIGNHYHHTIEYIGKKVE</sequence>
<dbReference type="InterPro" id="IPR029063">
    <property type="entry name" value="SAM-dependent_MTases_sf"/>
</dbReference>
<keyword evidence="3" id="KW-1185">Reference proteome</keyword>
<dbReference type="InterPro" id="IPR015985">
    <property type="entry name" value="TehB-like_dom"/>
</dbReference>